<dbReference type="InterPro" id="IPR004875">
    <property type="entry name" value="DDE_SF_endonuclease_dom"/>
</dbReference>
<evidence type="ECO:0000313" key="2">
    <source>
        <dbReference type="EMBL" id="KAJ8875993.1"/>
    </source>
</evidence>
<gene>
    <name evidence="2" type="ORF">PR048_023901</name>
</gene>
<dbReference type="Pfam" id="PF03184">
    <property type="entry name" value="DDE_1"/>
    <property type="match status" value="1"/>
</dbReference>
<organism evidence="2 3">
    <name type="scientific">Dryococelus australis</name>
    <dbReference type="NCBI Taxonomy" id="614101"/>
    <lineage>
        <taxon>Eukaryota</taxon>
        <taxon>Metazoa</taxon>
        <taxon>Ecdysozoa</taxon>
        <taxon>Arthropoda</taxon>
        <taxon>Hexapoda</taxon>
        <taxon>Insecta</taxon>
        <taxon>Pterygota</taxon>
        <taxon>Neoptera</taxon>
        <taxon>Polyneoptera</taxon>
        <taxon>Phasmatodea</taxon>
        <taxon>Verophasmatodea</taxon>
        <taxon>Anareolatae</taxon>
        <taxon>Phasmatidae</taxon>
        <taxon>Eurycanthinae</taxon>
        <taxon>Dryococelus</taxon>
    </lineage>
</organism>
<dbReference type="EMBL" id="JARBHB010000009">
    <property type="protein sequence ID" value="KAJ8875993.1"/>
    <property type="molecule type" value="Genomic_DNA"/>
</dbReference>
<keyword evidence="3" id="KW-1185">Reference proteome</keyword>
<comment type="caution">
    <text evidence="2">The sequence shown here is derived from an EMBL/GenBank/DDBJ whole genome shotgun (WGS) entry which is preliminary data.</text>
</comment>
<reference evidence="2 3" key="1">
    <citation type="submission" date="2023-02" db="EMBL/GenBank/DDBJ databases">
        <title>LHISI_Scaffold_Assembly.</title>
        <authorList>
            <person name="Stuart O.P."/>
            <person name="Cleave R."/>
            <person name="Magrath M.J.L."/>
            <person name="Mikheyev A.S."/>
        </authorList>
    </citation>
    <scope>NUCLEOTIDE SEQUENCE [LARGE SCALE GENOMIC DNA]</scope>
    <source>
        <strain evidence="2">Daus_M_001</strain>
        <tissue evidence="2">Leg muscle</tissue>
    </source>
</reference>
<sequence length="91" mass="10202">MFTNWVSAFDSCMCNRNRSIVLFDNCHAHPYIQNLTNIELVLPPNTIQPLDQSIIKALKVNFSLMRTASVIVDLDLGQDTGSGRCSRSCKL</sequence>
<accession>A0ABQ9GVG0</accession>
<feature type="domain" description="DDE-1" evidence="1">
    <location>
        <begin position="2"/>
        <end position="63"/>
    </location>
</feature>
<proteinExistence type="predicted"/>
<evidence type="ECO:0000313" key="3">
    <source>
        <dbReference type="Proteomes" id="UP001159363"/>
    </source>
</evidence>
<dbReference type="Proteomes" id="UP001159363">
    <property type="component" value="Chromosome 8"/>
</dbReference>
<evidence type="ECO:0000259" key="1">
    <source>
        <dbReference type="Pfam" id="PF03184"/>
    </source>
</evidence>
<name>A0ABQ9GVG0_9NEOP</name>
<protein>
    <recommendedName>
        <fullName evidence="1">DDE-1 domain-containing protein</fullName>
    </recommendedName>
</protein>